<protein>
    <submittedName>
        <fullName evidence="1">Uncharacterized protein</fullName>
    </submittedName>
</protein>
<keyword evidence="2" id="KW-1185">Reference proteome</keyword>
<comment type="caution">
    <text evidence="1">The sequence shown here is derived from an EMBL/GenBank/DDBJ whole genome shotgun (WGS) entry which is preliminary data.</text>
</comment>
<dbReference type="Proteomes" id="UP000238375">
    <property type="component" value="Unassembled WGS sequence"/>
</dbReference>
<organism evidence="1 2">
    <name type="scientific">Spirosoma oryzae</name>
    <dbReference type="NCBI Taxonomy" id="1469603"/>
    <lineage>
        <taxon>Bacteria</taxon>
        <taxon>Pseudomonadati</taxon>
        <taxon>Bacteroidota</taxon>
        <taxon>Cytophagia</taxon>
        <taxon>Cytophagales</taxon>
        <taxon>Cytophagaceae</taxon>
        <taxon>Spirosoma</taxon>
    </lineage>
</organism>
<dbReference type="EMBL" id="PVTE01000002">
    <property type="protein sequence ID" value="PRY45553.1"/>
    <property type="molecule type" value="Genomic_DNA"/>
</dbReference>
<dbReference type="AlphaFoldDB" id="A0A2T0TIQ6"/>
<proteinExistence type="predicted"/>
<reference evidence="1 2" key="1">
    <citation type="submission" date="2018-03" db="EMBL/GenBank/DDBJ databases">
        <title>Genomic Encyclopedia of Archaeal and Bacterial Type Strains, Phase II (KMG-II): from individual species to whole genera.</title>
        <authorList>
            <person name="Goeker M."/>
        </authorList>
    </citation>
    <scope>NUCLEOTIDE SEQUENCE [LARGE SCALE GENOMIC DNA]</scope>
    <source>
        <strain evidence="1 2">DSM 28354</strain>
    </source>
</reference>
<evidence type="ECO:0000313" key="1">
    <source>
        <dbReference type="EMBL" id="PRY45553.1"/>
    </source>
</evidence>
<name>A0A2T0TIQ6_9BACT</name>
<evidence type="ECO:0000313" key="2">
    <source>
        <dbReference type="Proteomes" id="UP000238375"/>
    </source>
</evidence>
<gene>
    <name evidence="1" type="ORF">CLV58_102302</name>
</gene>
<sequence>MKRLRYLVYGFQHMTENRKPNTEYYKQLFVLLLDQLTLFADGFLVCFGERRW</sequence>
<accession>A0A2T0TIQ6</accession>